<feature type="domain" description="PAS" evidence="17">
    <location>
        <begin position="25"/>
        <end position="80"/>
    </location>
</feature>
<evidence type="ECO:0000256" key="5">
    <source>
        <dbReference type="ARBA" id="ARBA00022741"/>
    </source>
</evidence>
<dbReference type="Pfam" id="PF02518">
    <property type="entry name" value="HATPase_c"/>
    <property type="match status" value="1"/>
</dbReference>
<dbReference type="PANTHER" id="PTHR45339:SF3">
    <property type="entry name" value="HISTIDINE KINASE"/>
    <property type="match status" value="1"/>
</dbReference>
<dbReference type="Pfam" id="PF00072">
    <property type="entry name" value="Response_reg"/>
    <property type="match status" value="1"/>
</dbReference>
<dbReference type="SUPFAM" id="SSF55785">
    <property type="entry name" value="PYP-like sensor domain (PAS domain)"/>
    <property type="match status" value="1"/>
</dbReference>
<dbReference type="EC" id="2.7.13.3" evidence="2"/>
<name>A0A5J5G5B4_9GAMM</name>
<keyword evidence="4" id="KW-0808">Transferase</keyword>
<dbReference type="InterPro" id="IPR003594">
    <property type="entry name" value="HATPase_dom"/>
</dbReference>
<dbReference type="SMART" id="SM00387">
    <property type="entry name" value="HATPase_c"/>
    <property type="match status" value="1"/>
</dbReference>
<comment type="catalytic activity">
    <reaction evidence="1">
        <text>ATP + protein L-histidine = ADP + protein N-phospho-L-histidine.</text>
        <dbReference type="EC" id="2.7.13.3"/>
    </reaction>
</comment>
<dbReference type="InterPro" id="IPR004358">
    <property type="entry name" value="Sig_transdc_His_kin-like_C"/>
</dbReference>
<dbReference type="SUPFAM" id="SSF52172">
    <property type="entry name" value="CheY-like"/>
    <property type="match status" value="1"/>
</dbReference>
<dbReference type="NCBIfam" id="TIGR00229">
    <property type="entry name" value="sensory_box"/>
    <property type="match status" value="1"/>
</dbReference>
<dbReference type="PROSITE" id="PS50109">
    <property type="entry name" value="HIS_KIN"/>
    <property type="match status" value="1"/>
</dbReference>
<dbReference type="GO" id="GO:0006355">
    <property type="term" value="P:regulation of DNA-templated transcription"/>
    <property type="evidence" value="ECO:0007669"/>
    <property type="project" value="InterPro"/>
</dbReference>
<dbReference type="InterPro" id="IPR003661">
    <property type="entry name" value="HisK_dim/P_dom"/>
</dbReference>
<dbReference type="PRINTS" id="PR00344">
    <property type="entry name" value="BCTRLSENSOR"/>
</dbReference>
<evidence type="ECO:0000256" key="9">
    <source>
        <dbReference type="ARBA" id="ARBA00059827"/>
    </source>
</evidence>
<dbReference type="Gene3D" id="3.40.50.2300">
    <property type="match status" value="1"/>
</dbReference>
<dbReference type="PROSITE" id="PS50110">
    <property type="entry name" value="RESPONSE_REGULATORY"/>
    <property type="match status" value="1"/>
</dbReference>
<evidence type="ECO:0000256" key="1">
    <source>
        <dbReference type="ARBA" id="ARBA00000085"/>
    </source>
</evidence>
<feature type="modified residue" description="Phosphohistidine" evidence="13">
    <location>
        <position position="598"/>
    </location>
</feature>
<keyword evidence="8" id="KW-0902">Two-component regulatory system</keyword>
<dbReference type="OrthoDB" id="9770795at2"/>
<dbReference type="GO" id="GO:0005886">
    <property type="term" value="C:plasma membrane"/>
    <property type="evidence" value="ECO:0007669"/>
    <property type="project" value="UniProtKB-SubCell"/>
</dbReference>
<dbReference type="Proteomes" id="UP000335415">
    <property type="component" value="Unassembled WGS sequence"/>
</dbReference>
<dbReference type="GO" id="GO:0005524">
    <property type="term" value="F:ATP binding"/>
    <property type="evidence" value="ECO:0007669"/>
    <property type="project" value="UniProtKB-KW"/>
</dbReference>
<reference evidence="19 20" key="1">
    <citation type="submission" date="2019-09" db="EMBL/GenBank/DDBJ databases">
        <authorList>
            <person name="Li Y."/>
        </authorList>
    </citation>
    <scope>NUCLEOTIDE SEQUENCE [LARGE SCALE GENOMIC DNA]</scope>
    <source>
        <strain evidence="19 20">L3-3HA</strain>
    </source>
</reference>
<dbReference type="SMART" id="SM00448">
    <property type="entry name" value="REC"/>
    <property type="match status" value="1"/>
</dbReference>
<evidence type="ECO:0000256" key="2">
    <source>
        <dbReference type="ARBA" id="ARBA00012438"/>
    </source>
</evidence>
<evidence type="ECO:0000313" key="20">
    <source>
        <dbReference type="Proteomes" id="UP000335415"/>
    </source>
</evidence>
<dbReference type="InterPro" id="IPR036097">
    <property type="entry name" value="HisK_dim/P_sf"/>
</dbReference>
<keyword evidence="20" id="KW-1185">Reference proteome</keyword>
<dbReference type="Gene3D" id="1.10.287.130">
    <property type="match status" value="1"/>
</dbReference>
<dbReference type="PANTHER" id="PTHR45339">
    <property type="entry name" value="HYBRID SIGNAL TRANSDUCTION HISTIDINE KINASE J"/>
    <property type="match status" value="1"/>
</dbReference>
<evidence type="ECO:0000259" key="17">
    <source>
        <dbReference type="PROSITE" id="PS50112"/>
    </source>
</evidence>
<dbReference type="InterPro" id="IPR011006">
    <property type="entry name" value="CheY-like_superfamily"/>
</dbReference>
<evidence type="ECO:0000256" key="7">
    <source>
        <dbReference type="ARBA" id="ARBA00022840"/>
    </source>
</evidence>
<dbReference type="SUPFAM" id="SSF47226">
    <property type="entry name" value="Histidine-containing phosphotransfer domain, HPT domain"/>
    <property type="match status" value="1"/>
</dbReference>
<dbReference type="InterPro" id="IPR036890">
    <property type="entry name" value="HATPase_C_sf"/>
</dbReference>
<feature type="domain" description="HPt" evidence="18">
    <location>
        <begin position="559"/>
        <end position="652"/>
    </location>
</feature>
<dbReference type="SUPFAM" id="SSF55874">
    <property type="entry name" value="ATPase domain of HSP90 chaperone/DNA topoisomerase II/histidine kinase"/>
    <property type="match status" value="1"/>
</dbReference>
<comment type="caution">
    <text evidence="19">The sequence shown here is derived from an EMBL/GenBank/DDBJ whole genome shotgun (WGS) entry which is preliminary data.</text>
</comment>
<dbReference type="FunFam" id="1.10.287.130:FF:000002">
    <property type="entry name" value="Two-component osmosensing histidine kinase"/>
    <property type="match status" value="1"/>
</dbReference>
<proteinExistence type="predicted"/>
<evidence type="ECO:0000256" key="11">
    <source>
        <dbReference type="ARBA" id="ARBA00068150"/>
    </source>
</evidence>
<dbReference type="SMART" id="SM00091">
    <property type="entry name" value="PAS"/>
    <property type="match status" value="1"/>
</dbReference>
<dbReference type="Gene3D" id="1.20.120.160">
    <property type="entry name" value="HPT domain"/>
    <property type="match status" value="1"/>
</dbReference>
<evidence type="ECO:0000256" key="12">
    <source>
        <dbReference type="ARBA" id="ARBA00070616"/>
    </source>
</evidence>
<evidence type="ECO:0000256" key="4">
    <source>
        <dbReference type="ARBA" id="ARBA00022679"/>
    </source>
</evidence>
<evidence type="ECO:0000259" key="15">
    <source>
        <dbReference type="PROSITE" id="PS50109"/>
    </source>
</evidence>
<dbReference type="InterPro" id="IPR000014">
    <property type="entry name" value="PAS"/>
</dbReference>
<evidence type="ECO:0000256" key="6">
    <source>
        <dbReference type="ARBA" id="ARBA00022777"/>
    </source>
</evidence>
<dbReference type="Pfam" id="PF00989">
    <property type="entry name" value="PAS"/>
    <property type="match status" value="1"/>
</dbReference>
<evidence type="ECO:0000313" key="19">
    <source>
        <dbReference type="EMBL" id="KAA9002073.1"/>
    </source>
</evidence>
<evidence type="ECO:0000256" key="3">
    <source>
        <dbReference type="ARBA" id="ARBA00022553"/>
    </source>
</evidence>
<dbReference type="CDD" id="cd17546">
    <property type="entry name" value="REC_hyHK_CKI1_RcsC-like"/>
    <property type="match status" value="1"/>
</dbReference>
<organism evidence="19 20">
    <name type="scientific">Affinibrenneria salicis</name>
    <dbReference type="NCBI Taxonomy" id="2590031"/>
    <lineage>
        <taxon>Bacteria</taxon>
        <taxon>Pseudomonadati</taxon>
        <taxon>Pseudomonadota</taxon>
        <taxon>Gammaproteobacteria</taxon>
        <taxon>Enterobacterales</taxon>
        <taxon>Pectobacteriaceae</taxon>
        <taxon>Affinibrenneria</taxon>
    </lineage>
</organism>
<protein>
    <recommendedName>
        <fullName evidence="12">Sensor protein FixL</fullName>
        <ecNumber evidence="2">2.7.13.3</ecNumber>
    </recommendedName>
    <alternativeName>
        <fullName evidence="11">Sensory/regulatory protein RpfC</fullName>
    </alternativeName>
</protein>
<feature type="domain" description="Response regulatory" evidence="16">
    <location>
        <begin position="407"/>
        <end position="526"/>
    </location>
</feature>
<dbReference type="FunFam" id="3.30.565.10:FF:000010">
    <property type="entry name" value="Sensor histidine kinase RcsC"/>
    <property type="match status" value="1"/>
</dbReference>
<gene>
    <name evidence="19" type="ORF">FJU30_06615</name>
</gene>
<dbReference type="AlphaFoldDB" id="A0A5J5G5B4"/>
<dbReference type="CDD" id="cd00082">
    <property type="entry name" value="HisKA"/>
    <property type="match status" value="1"/>
</dbReference>
<dbReference type="InterPro" id="IPR005467">
    <property type="entry name" value="His_kinase_dom"/>
</dbReference>
<dbReference type="SUPFAM" id="SSF47384">
    <property type="entry name" value="Homodimeric domain of signal transducing histidine kinase"/>
    <property type="match status" value="1"/>
</dbReference>
<dbReference type="InterPro" id="IPR036641">
    <property type="entry name" value="HPT_dom_sf"/>
</dbReference>
<dbReference type="FunFam" id="3.30.450.20:FF:000060">
    <property type="entry name" value="Sensor protein FixL"/>
    <property type="match status" value="1"/>
</dbReference>
<dbReference type="CDD" id="cd16922">
    <property type="entry name" value="HATPase_EvgS-ArcB-TorS-like"/>
    <property type="match status" value="1"/>
</dbReference>
<dbReference type="CDD" id="cd00130">
    <property type="entry name" value="PAS"/>
    <property type="match status" value="1"/>
</dbReference>
<dbReference type="Pfam" id="PF01627">
    <property type="entry name" value="Hpt"/>
    <property type="match status" value="1"/>
</dbReference>
<feature type="modified residue" description="4-aspartylphosphate" evidence="14">
    <location>
        <position position="456"/>
    </location>
</feature>
<dbReference type="PROSITE" id="PS50112">
    <property type="entry name" value="PAS"/>
    <property type="match status" value="1"/>
</dbReference>
<dbReference type="Gene3D" id="3.30.450.20">
    <property type="entry name" value="PAS domain"/>
    <property type="match status" value="1"/>
</dbReference>
<dbReference type="InterPro" id="IPR013767">
    <property type="entry name" value="PAS_fold"/>
</dbReference>
<evidence type="ECO:0000256" key="8">
    <source>
        <dbReference type="ARBA" id="ARBA00023012"/>
    </source>
</evidence>
<accession>A0A5J5G5B4</accession>
<evidence type="ECO:0000259" key="18">
    <source>
        <dbReference type="PROSITE" id="PS50894"/>
    </source>
</evidence>
<dbReference type="GO" id="GO:0000155">
    <property type="term" value="F:phosphorelay sensor kinase activity"/>
    <property type="evidence" value="ECO:0007669"/>
    <property type="project" value="InterPro"/>
</dbReference>
<keyword evidence="6" id="KW-0418">Kinase</keyword>
<dbReference type="InterPro" id="IPR008207">
    <property type="entry name" value="Sig_transdc_His_kin_Hpt_dom"/>
</dbReference>
<feature type="domain" description="Histidine kinase" evidence="15">
    <location>
        <begin position="170"/>
        <end position="387"/>
    </location>
</feature>
<sequence length="738" mass="80226">MVAGILVALTTSSQITSLYRRTEANSSRLSAILDTAVDGIITIDGDGLIQSFNPSAERLFGWRADEVIGHNIRMLMVDPDQARHDEYLHNYQTSSIPRIIGRGREVMGRRKDGSRMPIRLAVGQVQLPDEWLFVGFVSDITEHHILESSLRETAERAEQAAAARSTFLANMSHEIRTPMNAIIGFTELLLQGDLTPTQRHHLNTVQQSSRSLLRLINDILDTTRMEKGSVTLESIDFSLKALACQLESSLRLGAHARGLTLTTHYPADMPEYFCGDSLRVLQILTNLVGNAVKFTERGGVELNFSCEKSGWIHIQVRDTGIGMTPEQVASIFTPFTQADASISRRFGGTGLGTTIAHQLVDLMGGNIVVESTPGSGSTFNVRLPLPVGQKPVASRPNVGRQTLPPLNILIVDDIAQNLELLTLTLESAGHQVVAACDGDEAVATFMAKCFDIVLMDVHMPGTDGLQATRLIRQYEQREGRFPTPIIALTASVMAEDQRTAQQAGMNGFAIKPLIVPRLFDEIARVLNIRPAAAAVREAPPSPAAHPLIDWASGVPLWGSETRLAQAIHRFLLDLETHYPLPDPTAETVDWSAAQFSLHSIFGAAGNLALPAVSAQARLLETQLRAGRYDDISAPLAKLRSLLDATAQALHASDLLQDEQETVPVAAPGGPELQRHMQTLLARLSHHELDDVALDKVCVGLDSLGASAQSLALRNAVDAFEFAQALAILQPLLTTVSQR</sequence>
<dbReference type="EMBL" id="VYKJ01000002">
    <property type="protein sequence ID" value="KAA9002073.1"/>
    <property type="molecule type" value="Genomic_DNA"/>
</dbReference>
<keyword evidence="7" id="KW-0067">ATP-binding</keyword>
<dbReference type="SMART" id="SM00388">
    <property type="entry name" value="HisKA"/>
    <property type="match status" value="1"/>
</dbReference>
<dbReference type="Gene3D" id="3.30.565.10">
    <property type="entry name" value="Histidine kinase-like ATPase, C-terminal domain"/>
    <property type="match status" value="1"/>
</dbReference>
<keyword evidence="5" id="KW-0547">Nucleotide-binding</keyword>
<dbReference type="Pfam" id="PF00512">
    <property type="entry name" value="HisKA"/>
    <property type="match status" value="1"/>
</dbReference>
<dbReference type="PROSITE" id="PS50894">
    <property type="entry name" value="HPT"/>
    <property type="match status" value="1"/>
</dbReference>
<evidence type="ECO:0000259" key="16">
    <source>
        <dbReference type="PROSITE" id="PS50110"/>
    </source>
</evidence>
<dbReference type="InterPro" id="IPR001789">
    <property type="entry name" value="Sig_transdc_resp-reg_receiver"/>
</dbReference>
<evidence type="ECO:0000256" key="14">
    <source>
        <dbReference type="PROSITE-ProRule" id="PRU00169"/>
    </source>
</evidence>
<comment type="subunit">
    <text evidence="10">At low DSF concentrations, interacts with RpfF.</text>
</comment>
<evidence type="ECO:0000256" key="13">
    <source>
        <dbReference type="PROSITE-ProRule" id="PRU00110"/>
    </source>
</evidence>
<keyword evidence="3 14" id="KW-0597">Phosphoprotein</keyword>
<comment type="function">
    <text evidence="9">Putative oxygen sensor; modulates the activity of FixJ, a transcriptional activator of nitrogen fixation fixK gene. FixL probably acts as a kinase that phosphorylates FixJ.</text>
</comment>
<evidence type="ECO:0000256" key="10">
    <source>
        <dbReference type="ARBA" id="ARBA00064003"/>
    </source>
</evidence>
<dbReference type="InterPro" id="IPR035965">
    <property type="entry name" value="PAS-like_dom_sf"/>
</dbReference>